<dbReference type="InterPro" id="IPR001789">
    <property type="entry name" value="Sig_transdc_resp-reg_receiver"/>
</dbReference>
<dbReference type="Gene3D" id="3.30.565.10">
    <property type="entry name" value="Histidine kinase-like ATPase, C-terminal domain"/>
    <property type="match status" value="2"/>
</dbReference>
<dbReference type="Pfam" id="PF13185">
    <property type="entry name" value="GAF_2"/>
    <property type="match status" value="1"/>
</dbReference>
<dbReference type="Proteomes" id="UP000175989">
    <property type="component" value="Unassembled WGS sequence"/>
</dbReference>
<evidence type="ECO:0000256" key="11">
    <source>
        <dbReference type="SAM" id="MobiDB-lite"/>
    </source>
</evidence>
<dbReference type="SUPFAM" id="SSF55785">
    <property type="entry name" value="PYP-like sensor domain (PAS domain)"/>
    <property type="match status" value="1"/>
</dbReference>
<dbReference type="FunFam" id="3.30.565.10:FF:000006">
    <property type="entry name" value="Sensor histidine kinase WalK"/>
    <property type="match status" value="1"/>
</dbReference>
<evidence type="ECO:0000313" key="15">
    <source>
        <dbReference type="Proteomes" id="UP000175989"/>
    </source>
</evidence>
<evidence type="ECO:0000259" key="12">
    <source>
        <dbReference type="PROSITE" id="PS50109"/>
    </source>
</evidence>
<dbReference type="AlphaFoldDB" id="A0A1E7WLF2"/>
<dbReference type="SUPFAM" id="SSF52172">
    <property type="entry name" value="CheY-like"/>
    <property type="match status" value="2"/>
</dbReference>
<feature type="compositionally biased region" description="Low complexity" evidence="11">
    <location>
        <begin position="1115"/>
        <end position="1126"/>
    </location>
</feature>
<dbReference type="Pfam" id="PF00072">
    <property type="entry name" value="Response_reg"/>
    <property type="match status" value="2"/>
</dbReference>
<dbReference type="SMART" id="SM00448">
    <property type="entry name" value="REC"/>
    <property type="match status" value="2"/>
</dbReference>
<evidence type="ECO:0000256" key="4">
    <source>
        <dbReference type="ARBA" id="ARBA00022553"/>
    </source>
</evidence>
<feature type="modified residue" description="4-aspartylphosphate" evidence="10">
    <location>
        <position position="661"/>
    </location>
</feature>
<dbReference type="RefSeq" id="WP_070248634.1">
    <property type="nucleotide sequence ID" value="NZ_LROM01000086.1"/>
</dbReference>
<gene>
    <name evidence="14" type="primary">todS</name>
    <name evidence="14" type="ORF">DUPY_25790</name>
</gene>
<dbReference type="InterPro" id="IPR003018">
    <property type="entry name" value="GAF"/>
</dbReference>
<evidence type="ECO:0000256" key="1">
    <source>
        <dbReference type="ARBA" id="ARBA00000085"/>
    </source>
</evidence>
<dbReference type="InterPro" id="IPR029016">
    <property type="entry name" value="GAF-like_dom_sf"/>
</dbReference>
<dbReference type="InterPro" id="IPR003661">
    <property type="entry name" value="HisK_dim/P_dom"/>
</dbReference>
<dbReference type="CDD" id="cd17580">
    <property type="entry name" value="REC_2_DhkD-like"/>
    <property type="match status" value="1"/>
</dbReference>
<dbReference type="InterPro" id="IPR035965">
    <property type="entry name" value="PAS-like_dom_sf"/>
</dbReference>
<evidence type="ECO:0000256" key="7">
    <source>
        <dbReference type="ARBA" id="ARBA00022777"/>
    </source>
</evidence>
<evidence type="ECO:0000256" key="5">
    <source>
        <dbReference type="ARBA" id="ARBA00022679"/>
    </source>
</evidence>
<dbReference type="GO" id="GO:0000155">
    <property type="term" value="F:phosphorelay sensor kinase activity"/>
    <property type="evidence" value="ECO:0007669"/>
    <property type="project" value="InterPro"/>
</dbReference>
<accession>A0A1E7WLF2</accession>
<name>A0A1E7WLF2_9BURK</name>
<dbReference type="InterPro" id="IPR004358">
    <property type="entry name" value="Sig_transdc_His_kin-like_C"/>
</dbReference>
<dbReference type="FunFam" id="3.30.565.10:FF:000037">
    <property type="entry name" value="Hybrid sensor histidine kinase/response regulator"/>
    <property type="match status" value="1"/>
</dbReference>
<dbReference type="Gene3D" id="3.30.450.40">
    <property type="match status" value="1"/>
</dbReference>
<comment type="caution">
    <text evidence="14">The sequence shown here is derived from an EMBL/GenBank/DDBJ whole genome shotgun (WGS) entry which is preliminary data.</text>
</comment>
<dbReference type="PATRIC" id="fig|762836.4.peg.2655"/>
<dbReference type="Gene3D" id="1.10.287.130">
    <property type="match status" value="2"/>
</dbReference>
<evidence type="ECO:0000256" key="6">
    <source>
        <dbReference type="ARBA" id="ARBA00022741"/>
    </source>
</evidence>
<sequence length="1249" mass="135461">MNFTDGPVPAAPDFLTAPGALSAQILAHDWSHTPLGPIAQWPQSLKTVVSLMLSSHQPMWIGWGPQATFLYNDAYIDVLSMAKHPWALGRPAAEVWAEIWDICGPLSDRVFQHGEATLANDVRLFMNRGDFLEEVFYSFSYSPVRDESGRVAGLFCPNLDVTAKHLNARGLITLSDLSARTRDDKTVDEACDNVMASISGNPDDLPFAQLFLAAEDDRLALARSTHAEIADDLFAVARAVRHGRMVEVEFADDPRAIGLPTGLAGQPLRRAVMLPLMGAGQQAVGALVLGVSAARRLDADYRRFMELVAIQAATAIQHARAAEDERLRANMLAELDRAKTQFFSNVSHEFRTPLTLMLGPMEDALGDSAEPLPPQQRARMELMHRNGLRLQKLVNTLLEFSRVQAGRAQAHFAPVDLAALTADLASSFRSAVESAGMRLLVDCPPLPSPVYVDPVLWEKIVLNLLSNAFKFTFAGHIAISLEAVGNHAYLTVSDTGIGIAAEQLPNLFERFHRVEGARSRTHEGSGIGLALVHDLVALHGGRIGVESAEGEGTVFRVELALGSAHLDPAHVVDAQPEAPRLSAVQSYVAEAEGWIQRAEVPAPDAVASVRSGRLLIADDNADMRDYLCRLLSDHWQVEVCANGVEALAAIARRAPDVILSDVMMPELDGFGLLAALRADPATRDIPFMLLSARAGEEARLEGLQAGADDYLVKPFSGRELVARLDVLRERQRAREVDAAVTRRIRSVFSQAPVAIAIFRGPRHVFEQANAHYRSLVGMRELDAMPIRDVFPELEGQGIFELLDEVARTGEPYVGQAVPVLLRTGPDQQLVERSFDFIYQPLLGDDGKPEGVMTVAFEVTELANARRAAEAANRAKDDFLAMLGHELRNPLAPIVTALQLMRLRGGDQAARERQVIERQTSHLVALVDDLLDVSRVAEGKIELRREPVQIAEVVARAIETASPLIEQKHHALDVDVPTAGLLALVDPGRCVQVVANLLNNAAKYTEAGGTLKVGAWRERGDDGQDVVAIAVRDNGIGIAPAMRNSIFERFVQERQALSRSQGGLGLGLTIARSMVALHGGSIDVHSDGVGRGSTFTVRLPLLAQHEAQEQHNQSDAAPAGEAATAAPAPAPTGLRVLVVDDNEDAASALGELLALQGHEVSVVFGAPEALAQEPLFAPQICLLDIGLPGMDGYELAQRLRRQSSNRALRLVAITGYGQDSDRRRAAEAGFDHHLTKPVDPRVLDELLRQK</sequence>
<dbReference type="InterPro" id="IPR011006">
    <property type="entry name" value="CheY-like_superfamily"/>
</dbReference>
<evidence type="ECO:0000256" key="3">
    <source>
        <dbReference type="ARBA" id="ARBA00012438"/>
    </source>
</evidence>
<evidence type="ECO:0000256" key="9">
    <source>
        <dbReference type="ARBA" id="ARBA00023012"/>
    </source>
</evidence>
<dbReference type="OrthoDB" id="5389366at2"/>
<feature type="domain" description="Histidine kinase" evidence="12">
    <location>
        <begin position="345"/>
        <end position="563"/>
    </location>
</feature>
<dbReference type="Gene3D" id="3.30.450.20">
    <property type="entry name" value="PAS domain"/>
    <property type="match status" value="2"/>
</dbReference>
<keyword evidence="9" id="KW-0902">Two-component regulatory system</keyword>
<dbReference type="SMART" id="SM00387">
    <property type="entry name" value="HATPase_c"/>
    <property type="match status" value="2"/>
</dbReference>
<dbReference type="GO" id="GO:0005524">
    <property type="term" value="F:ATP binding"/>
    <property type="evidence" value="ECO:0007669"/>
    <property type="project" value="UniProtKB-KW"/>
</dbReference>
<organism evidence="14 15">
    <name type="scientific">Duganella phyllosphaerae</name>
    <dbReference type="NCBI Taxonomy" id="762836"/>
    <lineage>
        <taxon>Bacteria</taxon>
        <taxon>Pseudomonadati</taxon>
        <taxon>Pseudomonadota</taxon>
        <taxon>Betaproteobacteria</taxon>
        <taxon>Burkholderiales</taxon>
        <taxon>Oxalobacteraceae</taxon>
        <taxon>Telluria group</taxon>
        <taxon>Duganella</taxon>
    </lineage>
</organism>
<dbReference type="CDD" id="cd17574">
    <property type="entry name" value="REC_OmpR"/>
    <property type="match status" value="1"/>
</dbReference>
<dbReference type="SMART" id="SM00388">
    <property type="entry name" value="HisKA"/>
    <property type="match status" value="2"/>
</dbReference>
<evidence type="ECO:0000259" key="13">
    <source>
        <dbReference type="PROSITE" id="PS50110"/>
    </source>
</evidence>
<keyword evidence="15" id="KW-1185">Reference proteome</keyword>
<keyword evidence="6" id="KW-0547">Nucleotide-binding</keyword>
<evidence type="ECO:0000256" key="2">
    <source>
        <dbReference type="ARBA" id="ARBA00004429"/>
    </source>
</evidence>
<dbReference type="PANTHER" id="PTHR43547">
    <property type="entry name" value="TWO-COMPONENT HISTIDINE KINASE"/>
    <property type="match status" value="1"/>
</dbReference>
<dbReference type="SUPFAM" id="SSF55781">
    <property type="entry name" value="GAF domain-like"/>
    <property type="match status" value="1"/>
</dbReference>
<dbReference type="InterPro" id="IPR005467">
    <property type="entry name" value="His_kinase_dom"/>
</dbReference>
<dbReference type="SMART" id="SM00065">
    <property type="entry name" value="GAF"/>
    <property type="match status" value="1"/>
</dbReference>
<evidence type="ECO:0000256" key="10">
    <source>
        <dbReference type="PROSITE-ProRule" id="PRU00169"/>
    </source>
</evidence>
<dbReference type="PRINTS" id="PR00344">
    <property type="entry name" value="BCTRLSENSOR"/>
</dbReference>
<evidence type="ECO:0000313" key="14">
    <source>
        <dbReference type="EMBL" id="OEZ99875.1"/>
    </source>
</evidence>
<feature type="region of interest" description="Disordered" evidence="11">
    <location>
        <begin position="1106"/>
        <end position="1126"/>
    </location>
</feature>
<dbReference type="PROSITE" id="PS50109">
    <property type="entry name" value="HIS_KIN"/>
    <property type="match status" value="2"/>
</dbReference>
<evidence type="ECO:0000256" key="8">
    <source>
        <dbReference type="ARBA" id="ARBA00022840"/>
    </source>
</evidence>
<comment type="catalytic activity">
    <reaction evidence="1">
        <text>ATP + protein L-histidine = ADP + protein N-phospho-L-histidine.</text>
        <dbReference type="EC" id="2.7.13.3"/>
    </reaction>
</comment>
<reference evidence="15" key="1">
    <citation type="journal article" date="2016" name="Front. Microbiol.">
        <title>Molecular Keys to the Janthinobacterium and Duganella spp. Interaction with the Plant Pathogen Fusarium graminearum.</title>
        <authorList>
            <person name="Haack F.S."/>
            <person name="Poehlein A."/>
            <person name="Kroger C."/>
            <person name="Voigt C.A."/>
            <person name="Piepenbring M."/>
            <person name="Bode H.B."/>
            <person name="Daniel R."/>
            <person name="Schafer W."/>
            <person name="Streit W.R."/>
        </authorList>
    </citation>
    <scope>NUCLEOTIDE SEQUENCE [LARGE SCALE GENOMIC DNA]</scope>
    <source>
        <strain evidence="15">T54</strain>
    </source>
</reference>
<dbReference type="Pfam" id="PF02518">
    <property type="entry name" value="HATPase_c"/>
    <property type="match status" value="2"/>
</dbReference>
<dbReference type="InterPro" id="IPR013656">
    <property type="entry name" value="PAS_4"/>
</dbReference>
<dbReference type="GO" id="GO:0005886">
    <property type="term" value="C:plasma membrane"/>
    <property type="evidence" value="ECO:0007669"/>
    <property type="project" value="UniProtKB-SubCell"/>
</dbReference>
<dbReference type="SUPFAM" id="SSF47384">
    <property type="entry name" value="Homodimeric domain of signal transducing histidine kinase"/>
    <property type="match status" value="2"/>
</dbReference>
<dbReference type="CDD" id="cd00082">
    <property type="entry name" value="HisKA"/>
    <property type="match status" value="2"/>
</dbReference>
<dbReference type="EMBL" id="LROM01000086">
    <property type="protein sequence ID" value="OEZ99875.1"/>
    <property type="molecule type" value="Genomic_DNA"/>
</dbReference>
<keyword evidence="8" id="KW-0067">ATP-binding</keyword>
<dbReference type="CDD" id="cd16922">
    <property type="entry name" value="HATPase_EvgS-ArcB-TorS-like"/>
    <property type="match status" value="1"/>
</dbReference>
<feature type="domain" description="Response regulatory" evidence="13">
    <location>
        <begin position="1134"/>
        <end position="1249"/>
    </location>
</feature>
<dbReference type="Gene3D" id="3.40.50.2300">
    <property type="match status" value="2"/>
</dbReference>
<keyword evidence="5 14" id="KW-0808">Transferase</keyword>
<dbReference type="Pfam" id="PF08448">
    <property type="entry name" value="PAS_4"/>
    <property type="match status" value="1"/>
</dbReference>
<comment type="subcellular location">
    <subcellularLocation>
        <location evidence="2">Cell inner membrane</location>
        <topology evidence="2">Multi-pass membrane protein</topology>
    </subcellularLocation>
</comment>
<dbReference type="Pfam" id="PF00512">
    <property type="entry name" value="HisKA"/>
    <property type="match status" value="2"/>
</dbReference>
<dbReference type="InterPro" id="IPR003594">
    <property type="entry name" value="HATPase_dom"/>
</dbReference>
<feature type="domain" description="Histidine kinase" evidence="12">
    <location>
        <begin position="881"/>
        <end position="1102"/>
    </location>
</feature>
<keyword evidence="4 10" id="KW-0597">Phosphoprotein</keyword>
<proteinExistence type="predicted"/>
<dbReference type="InterPro" id="IPR036097">
    <property type="entry name" value="HisK_dim/P_sf"/>
</dbReference>
<protein>
    <recommendedName>
        <fullName evidence="3">histidine kinase</fullName>
        <ecNumber evidence="3">2.7.13.3</ecNumber>
    </recommendedName>
</protein>
<dbReference type="InterPro" id="IPR036890">
    <property type="entry name" value="HATPase_C_sf"/>
</dbReference>
<dbReference type="SUPFAM" id="SSF55874">
    <property type="entry name" value="ATPase domain of HSP90 chaperone/DNA topoisomerase II/histidine kinase"/>
    <property type="match status" value="2"/>
</dbReference>
<keyword evidence="7 14" id="KW-0418">Kinase</keyword>
<dbReference type="PANTHER" id="PTHR43547:SF2">
    <property type="entry name" value="HYBRID SIGNAL TRANSDUCTION HISTIDINE KINASE C"/>
    <property type="match status" value="1"/>
</dbReference>
<feature type="domain" description="Response regulatory" evidence="13">
    <location>
        <begin position="613"/>
        <end position="728"/>
    </location>
</feature>
<dbReference type="PROSITE" id="PS50110">
    <property type="entry name" value="RESPONSE_REGULATORY"/>
    <property type="match status" value="2"/>
</dbReference>
<dbReference type="EC" id="2.7.13.3" evidence="3"/>
<feature type="modified residue" description="4-aspartylphosphate" evidence="10">
    <location>
        <position position="1183"/>
    </location>
</feature>